<evidence type="ECO:0000256" key="1">
    <source>
        <dbReference type="SAM" id="SignalP"/>
    </source>
</evidence>
<gene>
    <name evidence="2" type="ORF">WJX73_003295</name>
</gene>
<proteinExistence type="predicted"/>
<keyword evidence="3" id="KW-1185">Reference proteome</keyword>
<comment type="caution">
    <text evidence="2">The sequence shown here is derived from an EMBL/GenBank/DDBJ whole genome shotgun (WGS) entry which is preliminary data.</text>
</comment>
<keyword evidence="1" id="KW-0732">Signal</keyword>
<sequence length="113" mass="11894">MAVTRKLQAVAVALLLLAVVTCTAVPLRSRARDASRHLLRRSSDSVTFVAADCVIIESPNSSAVLDCATSLPTVACCTGHQDSDECYADSNQSDNAYVCTSSDAQYMGCCGDN</sequence>
<feature type="chain" id="PRO_5043912298" evidence="1">
    <location>
        <begin position="25"/>
        <end position="113"/>
    </location>
</feature>
<feature type="signal peptide" evidence="1">
    <location>
        <begin position="1"/>
        <end position="24"/>
    </location>
</feature>
<organism evidence="2 3">
    <name type="scientific">Symbiochloris irregularis</name>
    <dbReference type="NCBI Taxonomy" id="706552"/>
    <lineage>
        <taxon>Eukaryota</taxon>
        <taxon>Viridiplantae</taxon>
        <taxon>Chlorophyta</taxon>
        <taxon>core chlorophytes</taxon>
        <taxon>Trebouxiophyceae</taxon>
        <taxon>Trebouxiales</taxon>
        <taxon>Trebouxiaceae</taxon>
        <taxon>Symbiochloris</taxon>
    </lineage>
</organism>
<evidence type="ECO:0000313" key="2">
    <source>
        <dbReference type="EMBL" id="KAK9789938.1"/>
    </source>
</evidence>
<reference evidence="2 3" key="1">
    <citation type="journal article" date="2024" name="Nat. Commun.">
        <title>Phylogenomics reveals the evolutionary origins of lichenization in chlorophyte algae.</title>
        <authorList>
            <person name="Puginier C."/>
            <person name="Libourel C."/>
            <person name="Otte J."/>
            <person name="Skaloud P."/>
            <person name="Haon M."/>
            <person name="Grisel S."/>
            <person name="Petersen M."/>
            <person name="Berrin J.G."/>
            <person name="Delaux P.M."/>
            <person name="Dal Grande F."/>
            <person name="Keller J."/>
        </authorList>
    </citation>
    <scope>NUCLEOTIDE SEQUENCE [LARGE SCALE GENOMIC DNA]</scope>
    <source>
        <strain evidence="2 3">SAG 2036</strain>
    </source>
</reference>
<evidence type="ECO:0000313" key="3">
    <source>
        <dbReference type="Proteomes" id="UP001465755"/>
    </source>
</evidence>
<dbReference type="AlphaFoldDB" id="A0AAW1NPU3"/>
<accession>A0AAW1NPU3</accession>
<name>A0AAW1NPU3_9CHLO</name>
<dbReference type="Proteomes" id="UP001465755">
    <property type="component" value="Unassembled WGS sequence"/>
</dbReference>
<dbReference type="EMBL" id="JALJOQ010000200">
    <property type="protein sequence ID" value="KAK9789938.1"/>
    <property type="molecule type" value="Genomic_DNA"/>
</dbReference>
<protein>
    <submittedName>
        <fullName evidence="2">Uncharacterized protein</fullName>
    </submittedName>
</protein>